<reference evidence="2" key="1">
    <citation type="submission" date="2020-11" db="EMBL/GenBank/DDBJ databases">
        <authorList>
            <person name="Kim M.K."/>
        </authorList>
    </citation>
    <scope>NUCLEOTIDE SEQUENCE</scope>
    <source>
        <strain evidence="2">BT350</strain>
    </source>
</reference>
<evidence type="ECO:0000313" key="2">
    <source>
        <dbReference type="EMBL" id="MBF9233917.1"/>
    </source>
</evidence>
<name>A0A931FPW1_9HYPH</name>
<keyword evidence="3" id="KW-1185">Reference proteome</keyword>
<dbReference type="Pfam" id="PF00535">
    <property type="entry name" value="Glycos_transf_2"/>
    <property type="match status" value="1"/>
</dbReference>
<dbReference type="InterPro" id="IPR029044">
    <property type="entry name" value="Nucleotide-diphossugar_trans"/>
</dbReference>
<feature type="domain" description="Glycosyltransferase 2-like" evidence="1">
    <location>
        <begin position="5"/>
        <end position="134"/>
    </location>
</feature>
<dbReference type="PANTHER" id="PTHR43179">
    <property type="entry name" value="RHAMNOSYLTRANSFERASE WBBL"/>
    <property type="match status" value="1"/>
</dbReference>
<accession>A0A931FPW1</accession>
<dbReference type="PANTHER" id="PTHR43179:SF7">
    <property type="entry name" value="RHAMNOSYLTRANSFERASE WBBL"/>
    <property type="match status" value="1"/>
</dbReference>
<protein>
    <submittedName>
        <fullName evidence="2">Glycosyltransferase family 2 protein</fullName>
    </submittedName>
</protein>
<dbReference type="SUPFAM" id="SSF53448">
    <property type="entry name" value="Nucleotide-diphospho-sugar transferases"/>
    <property type="match status" value="1"/>
</dbReference>
<dbReference type="Proteomes" id="UP000599312">
    <property type="component" value="Unassembled WGS sequence"/>
</dbReference>
<dbReference type="Gene3D" id="3.90.550.10">
    <property type="entry name" value="Spore Coat Polysaccharide Biosynthesis Protein SpsA, Chain A"/>
    <property type="match status" value="1"/>
</dbReference>
<proteinExistence type="predicted"/>
<gene>
    <name evidence="2" type="ORF">I2H38_11065</name>
</gene>
<evidence type="ECO:0000313" key="3">
    <source>
        <dbReference type="Proteomes" id="UP000599312"/>
    </source>
</evidence>
<comment type="caution">
    <text evidence="2">The sequence shown here is derived from an EMBL/GenBank/DDBJ whole genome shotgun (WGS) entry which is preliminary data.</text>
</comment>
<dbReference type="InterPro" id="IPR001173">
    <property type="entry name" value="Glyco_trans_2-like"/>
</dbReference>
<dbReference type="AlphaFoldDB" id="A0A931FPW1"/>
<dbReference type="CDD" id="cd04186">
    <property type="entry name" value="GT_2_like_c"/>
    <property type="match status" value="1"/>
</dbReference>
<organism evidence="2 3">
    <name type="scientific">Microvirga alba</name>
    <dbReference type="NCBI Taxonomy" id="2791025"/>
    <lineage>
        <taxon>Bacteria</taxon>
        <taxon>Pseudomonadati</taxon>
        <taxon>Pseudomonadota</taxon>
        <taxon>Alphaproteobacteria</taxon>
        <taxon>Hyphomicrobiales</taxon>
        <taxon>Methylobacteriaceae</taxon>
        <taxon>Microvirga</taxon>
    </lineage>
</organism>
<sequence length="308" mass="34802">MNKISIVIINYKTVDLTIECVNSILSADFINFTVEIIILDNDSQDGSFERLSSLFPILKVVPLERNIGFAAANNRGVELATGDYVLFLNPDTVVLPGALEALWSFAQRRPEAGAWGGRTLFGDGSLNPTSVSSFVTLRSTLYRAVGLSMIFSRSPVFNPEVYPRWKRDTERAVDILFFCFVLVRIDVWRKLGGFDERFFMFCEDDDICWRMRAAGLDRLFTPEACIVHYGGASTPSRPARIAMILAARLLWIELHWKPLSALTARMIIQAGVFGRMLFDRLTSWRSNGSATWEEVWAERAVWARAPKS</sequence>
<dbReference type="EMBL" id="JADQDO010000004">
    <property type="protein sequence ID" value="MBF9233917.1"/>
    <property type="molecule type" value="Genomic_DNA"/>
</dbReference>
<evidence type="ECO:0000259" key="1">
    <source>
        <dbReference type="Pfam" id="PF00535"/>
    </source>
</evidence>
<dbReference type="RefSeq" id="WP_196271898.1">
    <property type="nucleotide sequence ID" value="NZ_JADQDO010000004.1"/>
</dbReference>